<evidence type="ECO:0000313" key="4">
    <source>
        <dbReference type="Proteomes" id="UP000681035"/>
    </source>
</evidence>
<feature type="domain" description="GIY-YIG" evidence="2">
    <location>
        <begin position="1"/>
        <end position="77"/>
    </location>
</feature>
<dbReference type="InterPro" id="IPR000305">
    <property type="entry name" value="GIY-YIG_endonuc"/>
</dbReference>
<evidence type="ECO:0000313" key="3">
    <source>
        <dbReference type="EMBL" id="BCK81145.1"/>
    </source>
</evidence>
<dbReference type="KEGG" id="vcop:MM50RIKEN_09080"/>
<dbReference type="CDD" id="cd10456">
    <property type="entry name" value="GIY-YIG_UPF0213"/>
    <property type="match status" value="1"/>
</dbReference>
<dbReference type="InterPro" id="IPR050190">
    <property type="entry name" value="UPF0213_domain"/>
</dbReference>
<dbReference type="EMBL" id="AP023418">
    <property type="protein sequence ID" value="BCK81145.1"/>
    <property type="molecule type" value="Genomic_DNA"/>
</dbReference>
<organism evidence="3 4">
    <name type="scientific">Vescimonas coprocola</name>
    <dbReference type="NCBI Taxonomy" id="2714355"/>
    <lineage>
        <taxon>Bacteria</taxon>
        <taxon>Bacillati</taxon>
        <taxon>Bacillota</taxon>
        <taxon>Clostridia</taxon>
        <taxon>Eubacteriales</taxon>
        <taxon>Oscillospiraceae</taxon>
        <taxon>Vescimonas</taxon>
    </lineage>
</organism>
<dbReference type="AlphaFoldDB" id="A0A810Q3N1"/>
<proteinExistence type="inferred from homology"/>
<dbReference type="PANTHER" id="PTHR34477:SF1">
    <property type="entry name" value="UPF0213 PROTEIN YHBQ"/>
    <property type="match status" value="1"/>
</dbReference>
<comment type="similarity">
    <text evidence="1">Belongs to the UPF0213 family.</text>
</comment>
<dbReference type="Proteomes" id="UP000681035">
    <property type="component" value="Chromosome"/>
</dbReference>
<sequence>MYFVYMVYCKGDTLYTGVAQDICRRMRQHTDRGTACARYTRAHPIQALAALWEAEDKGAALRLEYRIKQLTRTEKERLIHEDTAFSQLLPQLEVSRYRRRPGVTLEMCLEGKIDA</sequence>
<dbReference type="PANTHER" id="PTHR34477">
    <property type="entry name" value="UPF0213 PROTEIN YHBQ"/>
    <property type="match status" value="1"/>
</dbReference>
<accession>A0A810Q3N1</accession>
<name>A0A810Q3N1_9FIRM</name>
<dbReference type="Gene3D" id="3.40.1440.10">
    <property type="entry name" value="GIY-YIG endonuclease"/>
    <property type="match status" value="1"/>
</dbReference>
<dbReference type="RefSeq" id="WP_213541915.1">
    <property type="nucleotide sequence ID" value="NZ_AP023418.1"/>
</dbReference>
<keyword evidence="4" id="KW-1185">Reference proteome</keyword>
<protein>
    <submittedName>
        <fullName evidence="3">UPF0213 protein YhbQ</fullName>
    </submittedName>
</protein>
<evidence type="ECO:0000256" key="1">
    <source>
        <dbReference type="ARBA" id="ARBA00007435"/>
    </source>
</evidence>
<dbReference type="SUPFAM" id="SSF82771">
    <property type="entry name" value="GIY-YIG endonuclease"/>
    <property type="match status" value="1"/>
</dbReference>
<dbReference type="InterPro" id="IPR035901">
    <property type="entry name" value="GIY-YIG_endonuc_sf"/>
</dbReference>
<evidence type="ECO:0000259" key="2">
    <source>
        <dbReference type="PROSITE" id="PS50164"/>
    </source>
</evidence>
<reference evidence="3" key="1">
    <citation type="submission" date="2020-09" db="EMBL/GenBank/DDBJ databases">
        <title>New species isolated from human feces.</title>
        <authorList>
            <person name="Kitahara M."/>
            <person name="Shigeno Y."/>
            <person name="Shime M."/>
            <person name="Matsumoto Y."/>
            <person name="Nakamura S."/>
            <person name="Motooka D."/>
            <person name="Fukuoka S."/>
            <person name="Nishikawa H."/>
            <person name="Benno Y."/>
        </authorList>
    </citation>
    <scope>NUCLEOTIDE SEQUENCE</scope>
    <source>
        <strain evidence="3">MM50</strain>
    </source>
</reference>
<gene>
    <name evidence="3" type="primary">yhbQ</name>
    <name evidence="3" type="ORF">MM50RIKEN_09080</name>
</gene>
<dbReference type="PROSITE" id="PS50164">
    <property type="entry name" value="GIY_YIG"/>
    <property type="match status" value="1"/>
</dbReference>
<dbReference type="Pfam" id="PF01541">
    <property type="entry name" value="GIY-YIG"/>
    <property type="match status" value="1"/>
</dbReference>